<organism evidence="1 2">
    <name type="scientific">Terrihalobacillus insolitus</name>
    <dbReference type="NCBI Taxonomy" id="2950438"/>
    <lineage>
        <taxon>Bacteria</taxon>
        <taxon>Bacillati</taxon>
        <taxon>Bacillota</taxon>
        <taxon>Bacilli</taxon>
        <taxon>Bacillales</taxon>
        <taxon>Bacillaceae</taxon>
        <taxon>Terrihalobacillus</taxon>
    </lineage>
</organism>
<accession>A0A9X4ALH2</accession>
<keyword evidence="2" id="KW-1185">Reference proteome</keyword>
<comment type="caution">
    <text evidence="1">The sequence shown here is derived from an EMBL/GenBank/DDBJ whole genome shotgun (WGS) entry which is preliminary data.</text>
</comment>
<proteinExistence type="predicted"/>
<gene>
    <name evidence="1" type="ORF">NC797_07685</name>
</gene>
<dbReference type="RefSeq" id="WP_272436191.1">
    <property type="nucleotide sequence ID" value="NZ_JAMQKB010000005.1"/>
</dbReference>
<evidence type="ECO:0000313" key="1">
    <source>
        <dbReference type="EMBL" id="MDC3424387.1"/>
    </source>
</evidence>
<protein>
    <submittedName>
        <fullName evidence="1">Uncharacterized protein</fullName>
    </submittedName>
</protein>
<dbReference type="EMBL" id="JAMQKB010000005">
    <property type="protein sequence ID" value="MDC3424387.1"/>
    <property type="molecule type" value="Genomic_DNA"/>
</dbReference>
<evidence type="ECO:0000313" key="2">
    <source>
        <dbReference type="Proteomes" id="UP001145050"/>
    </source>
</evidence>
<dbReference type="AlphaFoldDB" id="A0A9X4ALH2"/>
<sequence length="225" mass="26171">MLLNESGIEELISEMKDKSLNIESLQFKYSPKKNHPYALVYGEGVSGIAQDEDYYINFEENIFAAEFSWFEPLCKFFRSSAIDASVTVLPDGNFEQEKVKIEAKLELPKGVENVPGFLYPRFKPFVLFYPYLKNIEVKGFEGVIRNVIFSLEIDARTVTSILKEPNKYNRQMLEQWLVITDKCERDNIGRNRFENSFKVINGKINYEARTELVSKFFNIRRGEIG</sequence>
<name>A0A9X4ALH2_9BACI</name>
<dbReference type="Proteomes" id="UP001145050">
    <property type="component" value="Unassembled WGS sequence"/>
</dbReference>
<reference evidence="1" key="1">
    <citation type="submission" date="2022-06" db="EMBL/GenBank/DDBJ databases">
        <title>Aquibacillus sp. a new bacterium isolated from soil saline samples.</title>
        <authorList>
            <person name="Galisteo C."/>
            <person name="De La Haba R."/>
            <person name="Sanchez-Porro C."/>
            <person name="Ventosa A."/>
        </authorList>
    </citation>
    <scope>NUCLEOTIDE SEQUENCE</scope>
    <source>
        <strain evidence="1">3ASR75-11</strain>
    </source>
</reference>